<evidence type="ECO:0000313" key="1">
    <source>
        <dbReference type="EnsemblMetazoa" id="CJA36109.1"/>
    </source>
</evidence>
<accession>A0A8R1IH53</accession>
<evidence type="ECO:0000313" key="2">
    <source>
        <dbReference type="Proteomes" id="UP000005237"/>
    </source>
</evidence>
<organism evidence="1 2">
    <name type="scientific">Caenorhabditis japonica</name>
    <dbReference type="NCBI Taxonomy" id="281687"/>
    <lineage>
        <taxon>Eukaryota</taxon>
        <taxon>Metazoa</taxon>
        <taxon>Ecdysozoa</taxon>
        <taxon>Nematoda</taxon>
        <taxon>Chromadorea</taxon>
        <taxon>Rhabditida</taxon>
        <taxon>Rhabditina</taxon>
        <taxon>Rhabditomorpha</taxon>
        <taxon>Rhabditoidea</taxon>
        <taxon>Rhabditidae</taxon>
        <taxon>Peloderinae</taxon>
        <taxon>Caenorhabditis</taxon>
    </lineage>
</organism>
<reference evidence="2" key="1">
    <citation type="submission" date="2010-08" db="EMBL/GenBank/DDBJ databases">
        <authorList>
            <consortium name="Caenorhabditis japonica Sequencing Consortium"/>
            <person name="Wilson R.K."/>
        </authorList>
    </citation>
    <scope>NUCLEOTIDE SEQUENCE [LARGE SCALE GENOMIC DNA]</scope>
    <source>
        <strain evidence="2">DF5081</strain>
    </source>
</reference>
<name>A0A8R1IH53_CAEJA</name>
<keyword evidence="2" id="KW-1185">Reference proteome</keyword>
<reference evidence="1" key="2">
    <citation type="submission" date="2022-06" db="UniProtKB">
        <authorList>
            <consortium name="EnsemblMetazoa"/>
        </authorList>
    </citation>
    <scope>IDENTIFICATION</scope>
    <source>
        <strain evidence="1">DF5081</strain>
    </source>
</reference>
<dbReference type="Proteomes" id="UP000005237">
    <property type="component" value="Unassembled WGS sequence"/>
</dbReference>
<dbReference type="AlphaFoldDB" id="A0A8R1IH53"/>
<sequence length="91" mass="9786">MGISGVKVCTKGRSALGSSADKMGTIRLSRNGSGEDKSSNLGGVMAPQIVESFGILFLCLTLFEMFFASSERHLHETTVNQIITRRGQTYG</sequence>
<proteinExistence type="predicted"/>
<dbReference type="EnsemblMetazoa" id="CJA36109.1">
    <property type="protein sequence ID" value="CJA36109.1"/>
    <property type="gene ID" value="WBGene00211956"/>
</dbReference>
<protein>
    <submittedName>
        <fullName evidence="1">Uncharacterized protein</fullName>
    </submittedName>
</protein>